<proteinExistence type="predicted"/>
<organism evidence="1 2">
    <name type="scientific">Sphingobacterium deserti</name>
    <dbReference type="NCBI Taxonomy" id="1229276"/>
    <lineage>
        <taxon>Bacteria</taxon>
        <taxon>Pseudomonadati</taxon>
        <taxon>Bacteroidota</taxon>
        <taxon>Sphingobacteriia</taxon>
        <taxon>Sphingobacteriales</taxon>
        <taxon>Sphingobacteriaceae</taxon>
        <taxon>Sphingobacterium</taxon>
    </lineage>
</organism>
<accession>A0A0B8T388</accession>
<dbReference type="PATRIC" id="fig|1229276.3.peg.2830"/>
<dbReference type="RefSeq" id="WP_037500488.1">
    <property type="nucleotide sequence ID" value="NZ_JJMU01000051.1"/>
</dbReference>
<reference evidence="2" key="1">
    <citation type="submission" date="2014-04" db="EMBL/GenBank/DDBJ databases">
        <title>Whole-Genome optical mapping and complete genome sequence of Sphingobacterium deserti sp. nov., a new spaces isolated from desert in the west of China.</title>
        <authorList>
            <person name="Teng C."/>
            <person name="Zhou Z."/>
            <person name="Li X."/>
            <person name="Chen M."/>
            <person name="Lin M."/>
            <person name="Wang L."/>
            <person name="Su S."/>
            <person name="Zhang C."/>
            <person name="Zhang W."/>
        </authorList>
    </citation>
    <scope>NUCLEOTIDE SEQUENCE [LARGE SCALE GENOMIC DNA]</scope>
    <source>
        <strain evidence="2">ACCC05744</strain>
    </source>
</reference>
<evidence type="ECO:0000313" key="1">
    <source>
        <dbReference type="EMBL" id="KGE13463.1"/>
    </source>
</evidence>
<sequence>MKLAKTQLTLLLFSFFIFNSCSKDGPSYEELSRLAALKTEEAVALTEGHACGNLTEWRIDTLYYTHVPIHPSFEEQYRKLRAEAQELHRRANDAYEGPTLYSTSMIALPPHFGIRCINGEVKVASAMDLELPEINTRLSQLFTEITTFFEDRPCTDPSKWHRLSIRKDCELIDVLYTDAPNFAVFGGKVEQYVHLEHAKRNLEGNAACSTSPGLNKRVVCENGKPKLIY</sequence>
<dbReference type="OrthoDB" id="752687at2"/>
<dbReference type="Proteomes" id="UP000031802">
    <property type="component" value="Unassembled WGS sequence"/>
</dbReference>
<dbReference type="EMBL" id="JJMU01000051">
    <property type="protein sequence ID" value="KGE13463.1"/>
    <property type="molecule type" value="Genomic_DNA"/>
</dbReference>
<comment type="caution">
    <text evidence="1">The sequence shown here is derived from an EMBL/GenBank/DDBJ whole genome shotgun (WGS) entry which is preliminary data.</text>
</comment>
<dbReference type="AlphaFoldDB" id="A0A0B8T388"/>
<protein>
    <submittedName>
        <fullName evidence="1">Uncharacterized protein</fullName>
    </submittedName>
</protein>
<gene>
    <name evidence="1" type="ORF">DI53_2748</name>
</gene>
<name>A0A0B8T388_9SPHI</name>
<evidence type="ECO:0000313" key="2">
    <source>
        <dbReference type="Proteomes" id="UP000031802"/>
    </source>
</evidence>
<reference evidence="1 2" key="2">
    <citation type="journal article" date="2015" name="PLoS ONE">
        <title>Whole-Genome Optical Mapping and Finished Genome Sequence of Sphingobacterium deserti sp. nov., a New Species Isolated from the Western Desert of China.</title>
        <authorList>
            <person name="Teng C."/>
            <person name="Zhou Z."/>
            <person name="Molnar I."/>
            <person name="Li X."/>
            <person name="Tang R."/>
            <person name="Chen M."/>
            <person name="Wang L."/>
            <person name="Su S."/>
            <person name="Zhang W."/>
            <person name="Lin M."/>
        </authorList>
    </citation>
    <scope>NUCLEOTIDE SEQUENCE [LARGE SCALE GENOMIC DNA]</scope>
    <source>
        <strain evidence="2">ACCC05744</strain>
    </source>
</reference>
<keyword evidence="2" id="KW-1185">Reference proteome</keyword>